<proteinExistence type="predicted"/>
<dbReference type="PANTHER" id="PTHR31527">
    <property type="entry name" value="RE64534P"/>
    <property type="match status" value="1"/>
</dbReference>
<evidence type="ECO:0000313" key="3">
    <source>
        <dbReference type="Proteomes" id="UP000525652"/>
    </source>
</evidence>
<gene>
    <name evidence="2" type="ORF">H5P30_11640</name>
</gene>
<organism evidence="2 3">
    <name type="scientific">Puniceicoccus vermicola</name>
    <dbReference type="NCBI Taxonomy" id="388746"/>
    <lineage>
        <taxon>Bacteria</taxon>
        <taxon>Pseudomonadati</taxon>
        <taxon>Verrucomicrobiota</taxon>
        <taxon>Opitutia</taxon>
        <taxon>Puniceicoccales</taxon>
        <taxon>Puniceicoccaceae</taxon>
        <taxon>Puniceicoccus</taxon>
    </lineage>
</organism>
<reference evidence="2 3" key="1">
    <citation type="submission" date="2020-07" db="EMBL/GenBank/DDBJ databases">
        <authorList>
            <person name="Feng X."/>
        </authorList>
    </citation>
    <scope>NUCLEOTIDE SEQUENCE [LARGE SCALE GENOMIC DNA]</scope>
    <source>
        <strain evidence="2 3">JCM14086</strain>
    </source>
</reference>
<dbReference type="InterPro" id="IPR017792">
    <property type="entry name" value="UAAP1"/>
</dbReference>
<keyword evidence="3" id="KW-1185">Reference proteome</keyword>
<evidence type="ECO:0000313" key="2">
    <source>
        <dbReference type="EMBL" id="MBC2602430.1"/>
    </source>
</evidence>
<dbReference type="PANTHER" id="PTHR31527:SF0">
    <property type="entry name" value="RE64534P"/>
    <property type="match status" value="1"/>
</dbReference>
<dbReference type="Pfam" id="PF09347">
    <property type="entry name" value="DUF1989"/>
    <property type="match status" value="1"/>
</dbReference>
<dbReference type="InterPro" id="IPR018959">
    <property type="entry name" value="DUF1989"/>
</dbReference>
<dbReference type="Proteomes" id="UP000525652">
    <property type="component" value="Unassembled WGS sequence"/>
</dbReference>
<feature type="domain" description="DUF1989" evidence="1">
    <location>
        <begin position="14"/>
        <end position="182"/>
    </location>
</feature>
<dbReference type="RefSeq" id="WP_185693113.1">
    <property type="nucleotide sequence ID" value="NZ_JACHVA010000089.1"/>
</dbReference>
<dbReference type="NCBIfam" id="TIGR03425">
    <property type="entry name" value="urea_degr_2"/>
    <property type="match status" value="1"/>
</dbReference>
<dbReference type="EMBL" id="JACHVA010000089">
    <property type="protein sequence ID" value="MBC2602430.1"/>
    <property type="molecule type" value="Genomic_DNA"/>
</dbReference>
<accession>A0A7X1B0V9</accession>
<dbReference type="AlphaFoldDB" id="A0A7X1B0V9"/>
<comment type="caution">
    <text evidence="2">The sequence shown here is derived from an EMBL/GenBank/DDBJ whole genome shotgun (WGS) entry which is preliminary data.</text>
</comment>
<name>A0A7X1B0V9_9BACT</name>
<protein>
    <submittedName>
        <fullName evidence="2">Urea carboxylase-associated family protein</fullName>
    </submittedName>
</protein>
<sequence>MSQSKKNLFSRELGGGQMWSKVIGRGKCLRMTDLEGGANVGMLLYNALEKTERYNMPDTLKGQKIFYLREPYCLHSDMGRILASIVEDGPGWHDTVCGTSLPSLVEEKYGKKDYQEAHNDWYRAGRELFLIELGKWGLGERDLVPNINWFSKIAPDEEGKLSYVPGHSTAGSSVTIRFELDSLVVLNTCQHPLDPNPRYEPKPVKLEVFEADPVTSYDPSRLVRPENERAFQNTEDYNLLRF</sequence>
<evidence type="ECO:0000259" key="1">
    <source>
        <dbReference type="Pfam" id="PF09347"/>
    </source>
</evidence>